<evidence type="ECO:0000313" key="8">
    <source>
        <dbReference type="EMBL" id="EYR61831.1"/>
    </source>
</evidence>
<feature type="transmembrane region" description="Helical" evidence="7">
    <location>
        <begin position="254"/>
        <end position="277"/>
    </location>
</feature>
<feature type="transmembrane region" description="Helical" evidence="7">
    <location>
        <begin position="102"/>
        <end position="120"/>
    </location>
</feature>
<feature type="region of interest" description="Disordered" evidence="6">
    <location>
        <begin position="334"/>
        <end position="375"/>
    </location>
</feature>
<feature type="transmembrane region" description="Helical" evidence="7">
    <location>
        <begin position="78"/>
        <end position="95"/>
    </location>
</feature>
<dbReference type="InterPro" id="IPR022369">
    <property type="entry name" value="Integral_membrane_TerC_rswitch"/>
</dbReference>
<sequence length="375" mass="40807">MDVPLWVWLATAVGVLALVVFDFFAHVRTPHEPTFRESAIWSTVYIGLAVVFGLGLMAVAGTTSGGEYFAGYVTEKSLSVDNLFVFLIIMTRFAVPRPYQQKVLLVGVAIAIVLRGLFIWAGAAAIAQFSWVFYIFGAFLVYTAVKLAREKHDEDAPADFKDNRLLRLVRRVIPSTTEYHSDRLWVRKAGRRVATPMLIVMIAIGSTDVLFALDSIPAIFGLTKEPYIVFTTNAFALLGLRQLYFLLGGLLQRLVYLSQGLAVILGFIGVKLVLEALHTNELPFINGGEHVEWAPEIPIWLSLTVILGTLTVATVASLAATRRRGGAVESVAEQGDLATEGVDPEGAGTPVAEASLSHTARVGRLGEASDETSRD</sequence>
<comment type="similarity">
    <text evidence="2">Belongs to the TerC family.</text>
</comment>
<name>A0A021VKW8_9CELL</name>
<dbReference type="Proteomes" id="UP000019753">
    <property type="component" value="Unassembled WGS sequence"/>
</dbReference>
<evidence type="ECO:0000256" key="7">
    <source>
        <dbReference type="SAM" id="Phobius"/>
    </source>
</evidence>
<organism evidence="8 9">
    <name type="scientific">Actinotalea ferrariae CF5-4</name>
    <dbReference type="NCBI Taxonomy" id="948458"/>
    <lineage>
        <taxon>Bacteria</taxon>
        <taxon>Bacillati</taxon>
        <taxon>Actinomycetota</taxon>
        <taxon>Actinomycetes</taxon>
        <taxon>Micrococcales</taxon>
        <taxon>Cellulomonadaceae</taxon>
        <taxon>Actinotalea</taxon>
    </lineage>
</organism>
<evidence type="ECO:0000256" key="4">
    <source>
        <dbReference type="ARBA" id="ARBA00022989"/>
    </source>
</evidence>
<evidence type="ECO:0000256" key="1">
    <source>
        <dbReference type="ARBA" id="ARBA00004141"/>
    </source>
</evidence>
<dbReference type="AlphaFoldDB" id="A0A021VKW8"/>
<dbReference type="RefSeq" id="WP_081802827.1">
    <property type="nucleotide sequence ID" value="NZ_AXCW01000480.1"/>
</dbReference>
<feature type="transmembrane region" description="Helical" evidence="7">
    <location>
        <begin position="297"/>
        <end position="320"/>
    </location>
</feature>
<feature type="transmembrane region" description="Helical" evidence="7">
    <location>
        <begin position="197"/>
        <end position="220"/>
    </location>
</feature>
<evidence type="ECO:0000256" key="6">
    <source>
        <dbReference type="SAM" id="MobiDB-lite"/>
    </source>
</evidence>
<reference evidence="8 9" key="1">
    <citation type="submission" date="2014-01" db="EMBL/GenBank/DDBJ databases">
        <title>Actinotalea ferrariae CF5-4.</title>
        <authorList>
            <person name="Chen F."/>
            <person name="Li Y."/>
            <person name="Wang G."/>
        </authorList>
    </citation>
    <scope>NUCLEOTIDE SEQUENCE [LARGE SCALE GENOMIC DNA]</scope>
    <source>
        <strain evidence="8 9">CF5-4</strain>
    </source>
</reference>
<keyword evidence="3 7" id="KW-0812">Transmembrane</keyword>
<dbReference type="OrthoDB" id="5242957at2"/>
<evidence type="ECO:0000256" key="3">
    <source>
        <dbReference type="ARBA" id="ARBA00022692"/>
    </source>
</evidence>
<feature type="transmembrane region" description="Helical" evidence="7">
    <location>
        <begin position="6"/>
        <end position="27"/>
    </location>
</feature>
<accession>A0A021VKW8</accession>
<comment type="subcellular location">
    <subcellularLocation>
        <location evidence="1">Membrane</location>
        <topology evidence="1">Multi-pass membrane protein</topology>
    </subcellularLocation>
</comment>
<feature type="transmembrane region" description="Helical" evidence="7">
    <location>
        <begin position="126"/>
        <end position="145"/>
    </location>
</feature>
<evidence type="ECO:0000256" key="5">
    <source>
        <dbReference type="ARBA" id="ARBA00023136"/>
    </source>
</evidence>
<keyword evidence="9" id="KW-1185">Reference proteome</keyword>
<feature type="transmembrane region" description="Helical" evidence="7">
    <location>
        <begin position="39"/>
        <end position="58"/>
    </location>
</feature>
<evidence type="ECO:0000256" key="2">
    <source>
        <dbReference type="ARBA" id="ARBA00007511"/>
    </source>
</evidence>
<gene>
    <name evidence="8" type="ORF">N866_15650</name>
</gene>
<dbReference type="NCBIfam" id="TIGR03718">
    <property type="entry name" value="R_switched_Alx"/>
    <property type="match status" value="1"/>
</dbReference>
<dbReference type="GO" id="GO:0016020">
    <property type="term" value="C:membrane"/>
    <property type="evidence" value="ECO:0007669"/>
    <property type="project" value="UniProtKB-SubCell"/>
</dbReference>
<dbReference type="InterPro" id="IPR005496">
    <property type="entry name" value="Integral_membrane_TerC"/>
</dbReference>
<dbReference type="Pfam" id="PF03741">
    <property type="entry name" value="TerC"/>
    <property type="match status" value="1"/>
</dbReference>
<keyword evidence="5 7" id="KW-0472">Membrane</keyword>
<keyword evidence="4 7" id="KW-1133">Transmembrane helix</keyword>
<dbReference type="PANTHER" id="PTHR30238:SF0">
    <property type="entry name" value="THYLAKOID MEMBRANE PROTEIN TERC, CHLOROPLASTIC"/>
    <property type="match status" value="1"/>
</dbReference>
<dbReference type="PANTHER" id="PTHR30238">
    <property type="entry name" value="MEMBRANE BOUND PREDICTED REDOX MODULATOR"/>
    <property type="match status" value="1"/>
</dbReference>
<evidence type="ECO:0000313" key="9">
    <source>
        <dbReference type="Proteomes" id="UP000019753"/>
    </source>
</evidence>
<proteinExistence type="inferred from homology"/>
<protein>
    <submittedName>
        <fullName evidence="8">Tellurium resistance protein TerC</fullName>
    </submittedName>
</protein>
<feature type="transmembrane region" description="Helical" evidence="7">
    <location>
        <begin position="226"/>
        <end position="247"/>
    </location>
</feature>
<comment type="caution">
    <text evidence="8">The sequence shown here is derived from an EMBL/GenBank/DDBJ whole genome shotgun (WGS) entry which is preliminary data.</text>
</comment>
<dbReference type="EMBL" id="AXCW01000480">
    <property type="protein sequence ID" value="EYR61831.1"/>
    <property type="molecule type" value="Genomic_DNA"/>
</dbReference>